<keyword evidence="2" id="KW-0040">ANK repeat</keyword>
<dbReference type="Pfam" id="PF12796">
    <property type="entry name" value="Ank_2"/>
    <property type="match status" value="3"/>
</dbReference>
<name>A0AAI8VA14_9PEZI</name>
<dbReference type="SUPFAM" id="SSF48403">
    <property type="entry name" value="Ankyrin repeat"/>
    <property type="match status" value="2"/>
</dbReference>
<keyword evidence="1" id="KW-0677">Repeat</keyword>
<dbReference type="InterPro" id="IPR036770">
    <property type="entry name" value="Ankyrin_rpt-contain_sf"/>
</dbReference>
<dbReference type="Gene3D" id="1.25.40.20">
    <property type="entry name" value="Ankyrin repeat-containing domain"/>
    <property type="match status" value="2"/>
</dbReference>
<dbReference type="InterPro" id="IPR054471">
    <property type="entry name" value="GPIID_WHD"/>
</dbReference>
<feature type="repeat" description="ANK" evidence="2">
    <location>
        <begin position="906"/>
        <end position="938"/>
    </location>
</feature>
<evidence type="ECO:0000256" key="2">
    <source>
        <dbReference type="PROSITE-ProRule" id="PRU00023"/>
    </source>
</evidence>
<dbReference type="SUPFAM" id="SSF52540">
    <property type="entry name" value="P-loop containing nucleoside triphosphate hydrolases"/>
    <property type="match status" value="1"/>
</dbReference>
<protein>
    <submittedName>
        <fullName evidence="6">Uu.00g039490.m01.CDS01</fullName>
    </submittedName>
</protein>
<dbReference type="Pfam" id="PF13857">
    <property type="entry name" value="Ank_5"/>
    <property type="match status" value="1"/>
</dbReference>
<dbReference type="AlphaFoldDB" id="A0AAI8VA14"/>
<dbReference type="SMART" id="SM00248">
    <property type="entry name" value="ANK"/>
    <property type="match status" value="12"/>
</dbReference>
<dbReference type="Gene3D" id="3.40.50.300">
    <property type="entry name" value="P-loop containing nucleotide triphosphate hydrolases"/>
    <property type="match status" value="1"/>
</dbReference>
<dbReference type="EMBL" id="CAUWAG010000003">
    <property type="protein sequence ID" value="CAJ2501096.1"/>
    <property type="molecule type" value="Genomic_DNA"/>
</dbReference>
<evidence type="ECO:0000256" key="1">
    <source>
        <dbReference type="ARBA" id="ARBA00022737"/>
    </source>
</evidence>
<evidence type="ECO:0000259" key="5">
    <source>
        <dbReference type="Pfam" id="PF24883"/>
    </source>
</evidence>
<evidence type="ECO:0000256" key="3">
    <source>
        <dbReference type="SAM" id="MobiDB-lite"/>
    </source>
</evidence>
<accession>A0AAI8VA14</accession>
<dbReference type="InterPro" id="IPR002110">
    <property type="entry name" value="Ankyrin_rpt"/>
</dbReference>
<sequence>MSNLQEDIDEIGQRGQSQQHDHILDLISTNNYASQQRDFLSKRTEGTGKWLLESNEYQRWLKDSGQTLFCHGMPGSGKTIMSSIVVDELLRQYETGSDTYVAYIFCNFRLQHQQSAEMVFSSLLRQLVQRCSKIPEFIKSLYAREKNLPNLAQTQQAFGTIAQSFRKGFVVIDALDECAASYDPLRRLVSLLIELQSKTGFSLFVTCRKVPRIEELFTKCIRLEIRANDGDVEKYVQTRLPSLPTYVRGSRELQGKIKRTIVRHVQGMFLLAQLHLDSLVDKKSKTAMKRALDGLDSGEHAYDIAYDKAMERIKGQTRDQAELATQALSWITFAKRPLTTGELQHALAVEFEDYGLTSLDLENFTDLDHILSVCAGLVTIDAETNVIRLVHHTTQQYFDRVKLHRFPLADLHIATVCIRYLSYQNVAPGPLFSRSDHSERLTMWPLYSYASEFWYEHIDKTNDDQDTHIINFLEAPNIATSAYQAAVIARYAPYEESDYSYYYFVSWDFDFDQQRPIALHWATFMGHDRVTRKLLERGYNAEQEDFEGMTPMMVAARRGHNATVRMMLEEWQISAKTSPKGLSPLAYATTFGQEGVVRVLLEHSEVDRGGTGPLGQAIALGRSVIVKLLLDDPRVEPNVSSPSGLPGLSIAISSGFQEIAEALLTATELDVNAADEVDRTGLHTAILCDNPKITQLLLNHPDVDTLTGFQETTKGRTPLALAALNGHYKVVALLLGLPNVDVNSRDEGGRTALSLAIDGDTLKVTTSSPSSKQPKPEGLDDENYRREAVIRTLLESKGIDPELMDDRGWSPLLYAVAGGNERAVSPLLSSDHIAVDRLGPSGTTALFYARNVTIARLLINSGAHLDWHDARGMTAVMHHYHKYSDSREVLEFLCQQGADLHLVDSDGETLLMRAARQGDAWMVNTLLRNGADPNNTGKNGRSILLTALQHSPKSVSDAFIEKAASGGRGLDYDRDLVVDAGRTKAESEQERVSWYRAVVGLLLKWGADGAFSQLDLLKLKSKKTTDLAL</sequence>
<feature type="repeat" description="ANK" evidence="2">
    <location>
        <begin position="547"/>
        <end position="569"/>
    </location>
</feature>
<feature type="region of interest" description="Disordered" evidence="3">
    <location>
        <begin position="763"/>
        <end position="784"/>
    </location>
</feature>
<dbReference type="InterPro" id="IPR056884">
    <property type="entry name" value="NPHP3-like_N"/>
</dbReference>
<proteinExistence type="predicted"/>
<dbReference type="InterPro" id="IPR027417">
    <property type="entry name" value="P-loop_NTPase"/>
</dbReference>
<evidence type="ECO:0000313" key="7">
    <source>
        <dbReference type="Proteomes" id="UP001295740"/>
    </source>
</evidence>
<evidence type="ECO:0000313" key="6">
    <source>
        <dbReference type="EMBL" id="CAJ2501096.1"/>
    </source>
</evidence>
<dbReference type="PROSITE" id="PS50088">
    <property type="entry name" value="ANK_REPEAT"/>
    <property type="match status" value="3"/>
</dbReference>
<feature type="compositionally biased region" description="Basic and acidic residues" evidence="3">
    <location>
        <begin position="774"/>
        <end position="784"/>
    </location>
</feature>
<keyword evidence="7" id="KW-1185">Reference proteome</keyword>
<dbReference type="Proteomes" id="UP001295740">
    <property type="component" value="Unassembled WGS sequence"/>
</dbReference>
<dbReference type="PANTHER" id="PTHR10039">
    <property type="entry name" value="AMELOGENIN"/>
    <property type="match status" value="1"/>
</dbReference>
<gene>
    <name evidence="6" type="ORF">KHLLAP_LOCUS1564</name>
</gene>
<comment type="caution">
    <text evidence="6">The sequence shown here is derived from an EMBL/GenBank/DDBJ whole genome shotgun (WGS) entry which is preliminary data.</text>
</comment>
<reference evidence="6" key="1">
    <citation type="submission" date="2023-10" db="EMBL/GenBank/DDBJ databases">
        <authorList>
            <person name="Hackl T."/>
        </authorList>
    </citation>
    <scope>NUCLEOTIDE SEQUENCE</scope>
</reference>
<dbReference type="Pfam" id="PF13637">
    <property type="entry name" value="Ank_4"/>
    <property type="match status" value="1"/>
</dbReference>
<dbReference type="PANTHER" id="PTHR10039:SF15">
    <property type="entry name" value="NACHT DOMAIN-CONTAINING PROTEIN"/>
    <property type="match status" value="1"/>
</dbReference>
<feature type="domain" description="Nephrocystin 3-like N-terminal" evidence="5">
    <location>
        <begin position="46"/>
        <end position="208"/>
    </location>
</feature>
<dbReference type="Pfam" id="PF24883">
    <property type="entry name" value="NPHP3_N"/>
    <property type="match status" value="1"/>
</dbReference>
<feature type="repeat" description="ANK" evidence="2">
    <location>
        <begin position="714"/>
        <end position="747"/>
    </location>
</feature>
<evidence type="ECO:0000259" key="4">
    <source>
        <dbReference type="Pfam" id="PF22939"/>
    </source>
</evidence>
<dbReference type="Pfam" id="PF22939">
    <property type="entry name" value="WHD_GPIID"/>
    <property type="match status" value="1"/>
</dbReference>
<organism evidence="6 7">
    <name type="scientific">Anthostomella pinea</name>
    <dbReference type="NCBI Taxonomy" id="933095"/>
    <lineage>
        <taxon>Eukaryota</taxon>
        <taxon>Fungi</taxon>
        <taxon>Dikarya</taxon>
        <taxon>Ascomycota</taxon>
        <taxon>Pezizomycotina</taxon>
        <taxon>Sordariomycetes</taxon>
        <taxon>Xylariomycetidae</taxon>
        <taxon>Xylariales</taxon>
        <taxon>Xylariaceae</taxon>
        <taxon>Anthostomella</taxon>
    </lineage>
</organism>
<dbReference type="PROSITE" id="PS50297">
    <property type="entry name" value="ANK_REP_REGION"/>
    <property type="match status" value="3"/>
</dbReference>
<feature type="domain" description="GPI inositol-deacylase winged helix" evidence="4">
    <location>
        <begin position="321"/>
        <end position="398"/>
    </location>
</feature>
<dbReference type="PRINTS" id="PR01415">
    <property type="entry name" value="ANKYRIN"/>
</dbReference>